<dbReference type="RefSeq" id="WP_189133876.1">
    <property type="nucleotide sequence ID" value="NZ_BMMS01000022.1"/>
</dbReference>
<proteinExistence type="predicted"/>
<organism evidence="2 3">
    <name type="scientific">Wenjunlia tyrosinilytica</name>
    <dbReference type="NCBI Taxonomy" id="1544741"/>
    <lineage>
        <taxon>Bacteria</taxon>
        <taxon>Bacillati</taxon>
        <taxon>Actinomycetota</taxon>
        <taxon>Actinomycetes</taxon>
        <taxon>Kitasatosporales</taxon>
        <taxon>Streptomycetaceae</taxon>
        <taxon>Wenjunlia</taxon>
    </lineage>
</organism>
<feature type="signal peptide" evidence="1">
    <location>
        <begin position="1"/>
        <end position="27"/>
    </location>
</feature>
<dbReference type="AlphaFoldDB" id="A0A918E0S7"/>
<evidence type="ECO:0000256" key="1">
    <source>
        <dbReference type="SAM" id="SignalP"/>
    </source>
</evidence>
<evidence type="ECO:0008006" key="4">
    <source>
        <dbReference type="Google" id="ProtNLM"/>
    </source>
</evidence>
<dbReference type="EMBL" id="BMMS01000022">
    <property type="protein sequence ID" value="GGO94102.1"/>
    <property type="molecule type" value="Genomic_DNA"/>
</dbReference>
<gene>
    <name evidence="2" type="ORF">GCM10012280_48160</name>
</gene>
<dbReference type="Proteomes" id="UP000641932">
    <property type="component" value="Unassembled WGS sequence"/>
</dbReference>
<feature type="chain" id="PRO_5037433153" description="Secreted protein" evidence="1">
    <location>
        <begin position="28"/>
        <end position="102"/>
    </location>
</feature>
<sequence length="102" mass="10476">MRVKTLLGLAACAAATAGVLTVPPAQAAQLPCFLSGSGSSASATCYSGASYTWRLVVDCVDTSNARWPKIVSTLRGDYITGDGTETLSCSGSLRADGRIETK</sequence>
<reference evidence="2" key="1">
    <citation type="journal article" date="2014" name="Int. J. Syst. Evol. Microbiol.">
        <title>Complete genome sequence of Corynebacterium casei LMG S-19264T (=DSM 44701T), isolated from a smear-ripened cheese.</title>
        <authorList>
            <consortium name="US DOE Joint Genome Institute (JGI-PGF)"/>
            <person name="Walter F."/>
            <person name="Albersmeier A."/>
            <person name="Kalinowski J."/>
            <person name="Ruckert C."/>
        </authorList>
    </citation>
    <scope>NUCLEOTIDE SEQUENCE</scope>
    <source>
        <strain evidence="2">CGMCC 4.7201</strain>
    </source>
</reference>
<evidence type="ECO:0000313" key="3">
    <source>
        <dbReference type="Proteomes" id="UP000641932"/>
    </source>
</evidence>
<name>A0A918E0S7_9ACTN</name>
<comment type="caution">
    <text evidence="2">The sequence shown here is derived from an EMBL/GenBank/DDBJ whole genome shotgun (WGS) entry which is preliminary data.</text>
</comment>
<accession>A0A918E0S7</accession>
<protein>
    <recommendedName>
        <fullName evidence="4">Secreted protein</fullName>
    </recommendedName>
</protein>
<reference evidence="2" key="2">
    <citation type="submission" date="2020-09" db="EMBL/GenBank/DDBJ databases">
        <authorList>
            <person name="Sun Q."/>
            <person name="Zhou Y."/>
        </authorList>
    </citation>
    <scope>NUCLEOTIDE SEQUENCE</scope>
    <source>
        <strain evidence="2">CGMCC 4.7201</strain>
    </source>
</reference>
<evidence type="ECO:0000313" key="2">
    <source>
        <dbReference type="EMBL" id="GGO94102.1"/>
    </source>
</evidence>
<keyword evidence="1" id="KW-0732">Signal</keyword>
<keyword evidence="3" id="KW-1185">Reference proteome</keyword>